<dbReference type="AlphaFoldDB" id="A0A8J6P5U3"/>
<dbReference type="SUPFAM" id="SSF161098">
    <property type="entry name" value="MetI-like"/>
    <property type="match status" value="1"/>
</dbReference>
<evidence type="ECO:0000256" key="3">
    <source>
        <dbReference type="ARBA" id="ARBA00022475"/>
    </source>
</evidence>
<gene>
    <name evidence="9" type="ORF">H8702_00890</name>
</gene>
<dbReference type="InterPro" id="IPR051393">
    <property type="entry name" value="ABC_transporter_permease"/>
</dbReference>
<evidence type="ECO:0000256" key="1">
    <source>
        <dbReference type="ARBA" id="ARBA00004651"/>
    </source>
</evidence>
<keyword evidence="10" id="KW-1185">Reference proteome</keyword>
<organism evidence="9 10">
    <name type="scientific">Massiliimalia timonensis</name>
    <dbReference type="NCBI Taxonomy" id="1987501"/>
    <lineage>
        <taxon>Bacteria</taxon>
        <taxon>Bacillati</taxon>
        <taxon>Bacillota</taxon>
        <taxon>Clostridia</taxon>
        <taxon>Eubacteriales</taxon>
        <taxon>Oscillospiraceae</taxon>
        <taxon>Massiliimalia</taxon>
    </lineage>
</organism>
<dbReference type="Proteomes" id="UP000632659">
    <property type="component" value="Unassembled WGS sequence"/>
</dbReference>
<comment type="caution">
    <text evidence="9">The sequence shown here is derived from an EMBL/GenBank/DDBJ whole genome shotgun (WGS) entry which is preliminary data.</text>
</comment>
<evidence type="ECO:0000313" key="9">
    <source>
        <dbReference type="EMBL" id="MBC8609675.1"/>
    </source>
</evidence>
<keyword evidence="2 7" id="KW-0813">Transport</keyword>
<dbReference type="CDD" id="cd06261">
    <property type="entry name" value="TM_PBP2"/>
    <property type="match status" value="1"/>
</dbReference>
<dbReference type="PANTHER" id="PTHR30193:SF37">
    <property type="entry name" value="INNER MEMBRANE ABC TRANSPORTER PERMEASE PROTEIN YCJO"/>
    <property type="match status" value="1"/>
</dbReference>
<dbReference type="Gene3D" id="1.10.3720.10">
    <property type="entry name" value="MetI-like"/>
    <property type="match status" value="1"/>
</dbReference>
<evidence type="ECO:0000259" key="8">
    <source>
        <dbReference type="PROSITE" id="PS50928"/>
    </source>
</evidence>
<keyword evidence="5 7" id="KW-1133">Transmembrane helix</keyword>
<evidence type="ECO:0000256" key="4">
    <source>
        <dbReference type="ARBA" id="ARBA00022692"/>
    </source>
</evidence>
<comment type="subcellular location">
    <subcellularLocation>
        <location evidence="1 7">Cell membrane</location>
        <topology evidence="1 7">Multi-pass membrane protein</topology>
    </subcellularLocation>
</comment>
<dbReference type="RefSeq" id="WP_187536139.1">
    <property type="nucleotide sequence ID" value="NZ_JACRTL010000001.1"/>
</dbReference>
<evidence type="ECO:0000256" key="6">
    <source>
        <dbReference type="ARBA" id="ARBA00023136"/>
    </source>
</evidence>
<proteinExistence type="inferred from homology"/>
<feature type="transmembrane region" description="Helical" evidence="7">
    <location>
        <begin position="128"/>
        <end position="148"/>
    </location>
</feature>
<feature type="transmembrane region" description="Helical" evidence="7">
    <location>
        <begin position="95"/>
        <end position="116"/>
    </location>
</feature>
<evidence type="ECO:0000313" key="10">
    <source>
        <dbReference type="Proteomes" id="UP000632659"/>
    </source>
</evidence>
<name>A0A8J6P5U3_9FIRM</name>
<dbReference type="Pfam" id="PF00528">
    <property type="entry name" value="BPD_transp_1"/>
    <property type="match status" value="1"/>
</dbReference>
<dbReference type="InterPro" id="IPR035906">
    <property type="entry name" value="MetI-like_sf"/>
</dbReference>
<sequence length="315" mass="35352">MTIATKLDRHEITNLNRLVAKRSRRRSTLIGWCFLLPSFIGFVIFRFLPIICSFLLGFTEWNLVSGFSGIKFAGIDNFIELFHNDTFLTSLLHTFQYAVIVVPFTVVLALIFAVIINDKIHCRSLVRLMIYMPYISSMVAVAMVWTSLYSPNYGPINSLLRSVGIENVPGWITSSKSALPALMIIGVWQAVGYYMVLFIAGLQCIPASLYEAAEIDGANAVQCFFKITIPMVSPTTFFVLINCIIGSFNVFTLVKVMTTGGPGDSTMVTVYYVYEQAVEYNKIGYACSASIILFLFVFIITFIQLKFSDKWVHEG</sequence>
<accession>A0A8J6P5U3</accession>
<evidence type="ECO:0000256" key="2">
    <source>
        <dbReference type="ARBA" id="ARBA00022448"/>
    </source>
</evidence>
<dbReference type="GO" id="GO:0005886">
    <property type="term" value="C:plasma membrane"/>
    <property type="evidence" value="ECO:0007669"/>
    <property type="project" value="UniProtKB-SubCell"/>
</dbReference>
<feature type="transmembrane region" description="Helical" evidence="7">
    <location>
        <begin position="178"/>
        <end position="200"/>
    </location>
</feature>
<evidence type="ECO:0000256" key="5">
    <source>
        <dbReference type="ARBA" id="ARBA00022989"/>
    </source>
</evidence>
<feature type="domain" description="ABC transmembrane type-1" evidence="8">
    <location>
        <begin position="91"/>
        <end position="304"/>
    </location>
</feature>
<dbReference type="EMBL" id="JACRTL010000001">
    <property type="protein sequence ID" value="MBC8609675.1"/>
    <property type="molecule type" value="Genomic_DNA"/>
</dbReference>
<protein>
    <submittedName>
        <fullName evidence="9">Sugar ABC transporter permease</fullName>
    </submittedName>
</protein>
<keyword evidence="3" id="KW-1003">Cell membrane</keyword>
<dbReference type="PROSITE" id="PS50928">
    <property type="entry name" value="ABC_TM1"/>
    <property type="match status" value="1"/>
</dbReference>
<comment type="similarity">
    <text evidence="7">Belongs to the binding-protein-dependent transport system permease family.</text>
</comment>
<dbReference type="GO" id="GO:0055085">
    <property type="term" value="P:transmembrane transport"/>
    <property type="evidence" value="ECO:0007669"/>
    <property type="project" value="InterPro"/>
</dbReference>
<keyword evidence="6 7" id="KW-0472">Membrane</keyword>
<dbReference type="InterPro" id="IPR000515">
    <property type="entry name" value="MetI-like"/>
</dbReference>
<keyword evidence="4 7" id="KW-0812">Transmembrane</keyword>
<reference evidence="9" key="1">
    <citation type="submission" date="2020-08" db="EMBL/GenBank/DDBJ databases">
        <title>Genome public.</title>
        <authorList>
            <person name="Liu C."/>
            <person name="Sun Q."/>
        </authorList>
    </citation>
    <scope>NUCLEOTIDE SEQUENCE</scope>
    <source>
        <strain evidence="9">NSJ-15</strain>
    </source>
</reference>
<evidence type="ECO:0000256" key="7">
    <source>
        <dbReference type="RuleBase" id="RU363032"/>
    </source>
</evidence>
<dbReference type="PANTHER" id="PTHR30193">
    <property type="entry name" value="ABC TRANSPORTER PERMEASE PROTEIN"/>
    <property type="match status" value="1"/>
</dbReference>
<feature type="transmembrane region" description="Helical" evidence="7">
    <location>
        <begin position="29"/>
        <end position="58"/>
    </location>
</feature>
<feature type="transmembrane region" description="Helical" evidence="7">
    <location>
        <begin position="283"/>
        <end position="303"/>
    </location>
</feature>